<gene>
    <name evidence="2" type="ORF">BSAL_07545</name>
</gene>
<proteinExistence type="predicted"/>
<name>A0A0S4J9A7_BODSA</name>
<keyword evidence="3" id="KW-1185">Reference proteome</keyword>
<accession>A0A0S4J9A7</accession>
<keyword evidence="1" id="KW-0175">Coiled coil</keyword>
<sequence length="221" mass="24267">WVDGKMHGRFVVERPSDWRPHAPGPDGKMPTTVMFSGNMRKIYEGAWEAGVPTSDGTFFAFDGPNATEPILSLNGTWDLSQATRKSDGTIDTPTAEHWKAIALLTHLSTVGKKPGNLLSCIDNVFAGMCNRPLMDFYDAEVQSYMPNPSMQNERLLRLRRYAELTTKLENSLDGMAKACPTLFSSSATAASANINASQELQARIADAERQVVELTSQAQPE</sequence>
<feature type="non-terminal residue" evidence="2">
    <location>
        <position position="1"/>
    </location>
</feature>
<evidence type="ECO:0000256" key="1">
    <source>
        <dbReference type="SAM" id="Coils"/>
    </source>
</evidence>
<reference evidence="3" key="1">
    <citation type="submission" date="2015-09" db="EMBL/GenBank/DDBJ databases">
        <authorList>
            <consortium name="Pathogen Informatics"/>
        </authorList>
    </citation>
    <scope>NUCLEOTIDE SEQUENCE [LARGE SCALE GENOMIC DNA]</scope>
    <source>
        <strain evidence="3">Lake Konstanz</strain>
    </source>
</reference>
<protein>
    <submittedName>
        <fullName evidence="2">Uncharacterized protein</fullName>
    </submittedName>
</protein>
<dbReference type="VEuPathDB" id="TriTrypDB:BSAL_07545"/>
<organism evidence="2 3">
    <name type="scientific">Bodo saltans</name>
    <name type="common">Flagellated protozoan</name>
    <dbReference type="NCBI Taxonomy" id="75058"/>
    <lineage>
        <taxon>Eukaryota</taxon>
        <taxon>Discoba</taxon>
        <taxon>Euglenozoa</taxon>
        <taxon>Kinetoplastea</taxon>
        <taxon>Metakinetoplastina</taxon>
        <taxon>Eubodonida</taxon>
        <taxon>Bodonidae</taxon>
        <taxon>Bodo</taxon>
    </lineage>
</organism>
<dbReference type="Proteomes" id="UP000051952">
    <property type="component" value="Unassembled WGS sequence"/>
</dbReference>
<evidence type="ECO:0000313" key="3">
    <source>
        <dbReference type="Proteomes" id="UP000051952"/>
    </source>
</evidence>
<dbReference type="AlphaFoldDB" id="A0A0S4J9A7"/>
<dbReference type="EMBL" id="CYKH01001407">
    <property type="protein sequence ID" value="CUG86944.1"/>
    <property type="molecule type" value="Genomic_DNA"/>
</dbReference>
<feature type="coiled-coil region" evidence="1">
    <location>
        <begin position="190"/>
        <end position="217"/>
    </location>
</feature>
<evidence type="ECO:0000313" key="2">
    <source>
        <dbReference type="EMBL" id="CUG86944.1"/>
    </source>
</evidence>